<dbReference type="AlphaFoldDB" id="A0A1G6M6H7"/>
<dbReference type="SUPFAM" id="SSF56059">
    <property type="entry name" value="Glutathione synthetase ATP-binding domain-like"/>
    <property type="match status" value="1"/>
</dbReference>
<keyword evidence="4" id="KW-1185">Reference proteome</keyword>
<protein>
    <submittedName>
        <fullName evidence="3">YheC/D like ATP-grasp</fullName>
    </submittedName>
</protein>
<proteinExistence type="predicted"/>
<dbReference type="Gene3D" id="3.30.470.20">
    <property type="entry name" value="ATP-grasp fold, B domain"/>
    <property type="match status" value="1"/>
</dbReference>
<dbReference type="GO" id="GO:0046872">
    <property type="term" value="F:metal ion binding"/>
    <property type="evidence" value="ECO:0007669"/>
    <property type="project" value="InterPro"/>
</dbReference>
<evidence type="ECO:0000259" key="2">
    <source>
        <dbReference type="PROSITE" id="PS50975"/>
    </source>
</evidence>
<dbReference type="Proteomes" id="UP000199387">
    <property type="component" value="Unassembled WGS sequence"/>
</dbReference>
<dbReference type="InterPro" id="IPR011761">
    <property type="entry name" value="ATP-grasp"/>
</dbReference>
<accession>A0A1G6M6H7</accession>
<reference evidence="3 4" key="1">
    <citation type="submission" date="2016-10" db="EMBL/GenBank/DDBJ databases">
        <authorList>
            <person name="de Groot N.N."/>
        </authorList>
    </citation>
    <scope>NUCLEOTIDE SEQUENCE [LARGE SCALE GENOMIC DNA]</scope>
    <source>
        <strain evidence="3 4">DSM 45514</strain>
    </source>
</reference>
<dbReference type="InterPro" id="IPR026838">
    <property type="entry name" value="YheC/D"/>
</dbReference>
<dbReference type="STRING" id="1236220.SAMN04488112_10932"/>
<evidence type="ECO:0000313" key="4">
    <source>
        <dbReference type="Proteomes" id="UP000199387"/>
    </source>
</evidence>
<organism evidence="3 4">
    <name type="scientific">Melghirimyces thermohalophilus</name>
    <dbReference type="NCBI Taxonomy" id="1236220"/>
    <lineage>
        <taxon>Bacteria</taxon>
        <taxon>Bacillati</taxon>
        <taxon>Bacillota</taxon>
        <taxon>Bacilli</taxon>
        <taxon>Bacillales</taxon>
        <taxon>Thermoactinomycetaceae</taxon>
        <taxon>Melghirimyces</taxon>
    </lineage>
</organism>
<dbReference type="PROSITE" id="PS50975">
    <property type="entry name" value="ATP_GRASP"/>
    <property type="match status" value="1"/>
</dbReference>
<sequence>MKSQEHKVASKGLKHQVMEQHPSLRSYLPRTSWFSQESLNRWATRFPVTFLKPDQGGGGTGILRIRREGGGSFEVCDRRFCCSVLSSDLYTAVKKKMLPERRYLVQEGIQLAVIRGRPFDIRVMLQKPGGRWVISGMVAKVAAKGQFVTNRCKGGRPLTVERALEEVSIREKREVEEVLRELKQMSLLTAKVLGARFPGLRELGIDVGMDRRGHLWVFEVNTRPRFQLFRKVGQPRLYSRILQTHRRLWIGASR</sequence>
<dbReference type="RefSeq" id="WP_091569477.1">
    <property type="nucleotide sequence ID" value="NZ_FMZA01000009.1"/>
</dbReference>
<keyword evidence="1" id="KW-0067">ATP-binding</keyword>
<dbReference type="OrthoDB" id="2371125at2"/>
<name>A0A1G6M6H7_9BACL</name>
<evidence type="ECO:0000313" key="3">
    <source>
        <dbReference type="EMBL" id="SDC51080.1"/>
    </source>
</evidence>
<dbReference type="Pfam" id="PF14398">
    <property type="entry name" value="ATPgrasp_YheCD"/>
    <property type="match status" value="1"/>
</dbReference>
<gene>
    <name evidence="3" type="ORF">SAMN04488112_10932</name>
</gene>
<dbReference type="EMBL" id="FMZA01000009">
    <property type="protein sequence ID" value="SDC51080.1"/>
    <property type="molecule type" value="Genomic_DNA"/>
</dbReference>
<feature type="domain" description="ATP-grasp" evidence="2">
    <location>
        <begin position="20"/>
        <end position="250"/>
    </location>
</feature>
<evidence type="ECO:0000256" key="1">
    <source>
        <dbReference type="PROSITE-ProRule" id="PRU00409"/>
    </source>
</evidence>
<dbReference type="GO" id="GO:0005524">
    <property type="term" value="F:ATP binding"/>
    <property type="evidence" value="ECO:0007669"/>
    <property type="project" value="UniProtKB-UniRule"/>
</dbReference>
<keyword evidence="1" id="KW-0547">Nucleotide-binding</keyword>